<name>A0A4S9DYY4_AURPU</name>
<organism evidence="3 5">
    <name type="scientific">Aureobasidium pullulans</name>
    <name type="common">Black yeast</name>
    <name type="synonym">Pullularia pullulans</name>
    <dbReference type="NCBI Taxonomy" id="5580"/>
    <lineage>
        <taxon>Eukaryota</taxon>
        <taxon>Fungi</taxon>
        <taxon>Dikarya</taxon>
        <taxon>Ascomycota</taxon>
        <taxon>Pezizomycotina</taxon>
        <taxon>Dothideomycetes</taxon>
        <taxon>Dothideomycetidae</taxon>
        <taxon>Dothideales</taxon>
        <taxon>Saccotheciaceae</taxon>
        <taxon>Aureobasidium</taxon>
    </lineage>
</organism>
<dbReference type="Proteomes" id="UP000310121">
    <property type="component" value="Unassembled WGS sequence"/>
</dbReference>
<reference evidence="4 5" key="1">
    <citation type="submission" date="2018-10" db="EMBL/GenBank/DDBJ databases">
        <title>Fifty Aureobasidium pullulans genomes reveal a recombining polyextremotolerant generalist.</title>
        <authorList>
            <person name="Gostincar C."/>
            <person name="Turk M."/>
            <person name="Zajc J."/>
            <person name="Gunde-Cimerman N."/>
        </authorList>
    </citation>
    <scope>NUCLEOTIDE SEQUENCE [LARGE SCALE GENOMIC DNA]</scope>
    <source>
        <strain evidence="2 6">EXF-10081</strain>
        <strain evidence="1 4">EXF-11318</strain>
        <strain evidence="3 5">EXF-3844</strain>
    </source>
</reference>
<dbReference type="EMBL" id="QZAT01000110">
    <property type="protein sequence ID" value="THX24914.1"/>
    <property type="molecule type" value="Genomic_DNA"/>
</dbReference>
<dbReference type="AlphaFoldDB" id="A0A4S9DYY4"/>
<evidence type="ECO:0000313" key="1">
    <source>
        <dbReference type="EMBL" id="THW06641.1"/>
    </source>
</evidence>
<gene>
    <name evidence="3" type="ORF">D6C90_07741</name>
    <name evidence="2" type="ORF">D6D12_07320</name>
    <name evidence="1" type="ORF">D6D24_09875</name>
</gene>
<evidence type="ECO:0000313" key="5">
    <source>
        <dbReference type="Proteomes" id="UP000310121"/>
    </source>
</evidence>
<accession>A0A4S9DYY4</accession>
<dbReference type="EMBL" id="QZAJ01000748">
    <property type="protein sequence ID" value="THW06641.1"/>
    <property type="molecule type" value="Genomic_DNA"/>
</dbReference>
<dbReference type="EMBL" id="QZBN01000967">
    <property type="protein sequence ID" value="THZ34427.1"/>
    <property type="molecule type" value="Genomic_DNA"/>
</dbReference>
<evidence type="ECO:0000313" key="3">
    <source>
        <dbReference type="EMBL" id="THZ34427.1"/>
    </source>
</evidence>
<dbReference type="Proteomes" id="UP000310374">
    <property type="component" value="Unassembled WGS sequence"/>
</dbReference>
<protein>
    <submittedName>
        <fullName evidence="3">Uncharacterized protein</fullName>
    </submittedName>
</protein>
<evidence type="ECO:0000313" key="2">
    <source>
        <dbReference type="EMBL" id="THX24914.1"/>
    </source>
</evidence>
<comment type="caution">
    <text evidence="3">The sequence shown here is derived from an EMBL/GenBank/DDBJ whole genome shotgun (WGS) entry which is preliminary data.</text>
</comment>
<sequence>MVSEFKQIQEPREARFRCLDINDLEKCELSAKEAQYLKLTCIESFLSKKVLYEIDFPPELKGETRYLKGPKVFQGRVFPELLITVRGMLRYRAREMDIGPQLIVARRIDMFDTAFLACPKQRLADTGKLRKKLGGPWIFLHVLEFWSHDIYLWHGTRVRPGVHWRDEFWTEMSGVIKDCSRPMNNIRIREFVSHVLGAYMDWKEFQWHYFSVDAAASGTQSQFGCWKLFARMEAQHDVSVAMAAGAQDALATRKHYACRKVLFDCVESNSAPRCVLRGKHPHPGWYVITHSSRGPEQTIFSLKLAGPMPKEPKPRGEPVMDGVEIYDKTELESGRLSGQSTIRVHGDSLDKTDKFEGGTGY</sequence>
<evidence type="ECO:0000313" key="4">
    <source>
        <dbReference type="Proteomes" id="UP000308014"/>
    </source>
</evidence>
<evidence type="ECO:0000313" key="6">
    <source>
        <dbReference type="Proteomes" id="UP000310374"/>
    </source>
</evidence>
<proteinExistence type="predicted"/>
<dbReference type="Proteomes" id="UP000308014">
    <property type="component" value="Unassembled WGS sequence"/>
</dbReference>